<organism evidence="1">
    <name type="scientific">Arundo donax</name>
    <name type="common">Giant reed</name>
    <name type="synonym">Donax arundinaceus</name>
    <dbReference type="NCBI Taxonomy" id="35708"/>
    <lineage>
        <taxon>Eukaryota</taxon>
        <taxon>Viridiplantae</taxon>
        <taxon>Streptophyta</taxon>
        <taxon>Embryophyta</taxon>
        <taxon>Tracheophyta</taxon>
        <taxon>Spermatophyta</taxon>
        <taxon>Magnoliopsida</taxon>
        <taxon>Liliopsida</taxon>
        <taxon>Poales</taxon>
        <taxon>Poaceae</taxon>
        <taxon>PACMAD clade</taxon>
        <taxon>Arundinoideae</taxon>
        <taxon>Arundineae</taxon>
        <taxon>Arundo</taxon>
    </lineage>
</organism>
<proteinExistence type="predicted"/>
<accession>A0A0A8Y092</accession>
<name>A0A0A8Y092_ARUDO</name>
<reference evidence="1" key="1">
    <citation type="submission" date="2014-09" db="EMBL/GenBank/DDBJ databases">
        <authorList>
            <person name="Magalhaes I.L.F."/>
            <person name="Oliveira U."/>
            <person name="Santos F.R."/>
            <person name="Vidigal T.H.D.A."/>
            <person name="Brescovit A.D."/>
            <person name="Santos A.J."/>
        </authorList>
    </citation>
    <scope>NUCLEOTIDE SEQUENCE</scope>
    <source>
        <tissue evidence="1">Shoot tissue taken approximately 20 cm above the soil surface</tissue>
    </source>
</reference>
<dbReference type="EMBL" id="GBRH01279447">
    <property type="protein sequence ID" value="JAD18448.1"/>
    <property type="molecule type" value="Transcribed_RNA"/>
</dbReference>
<sequence length="31" mass="3741">MFYEQLLSSALMYLYLNFLYNSHMVGFEQST</sequence>
<dbReference type="AlphaFoldDB" id="A0A0A8Y092"/>
<reference evidence="1" key="2">
    <citation type="journal article" date="2015" name="Data Brief">
        <title>Shoot transcriptome of the giant reed, Arundo donax.</title>
        <authorList>
            <person name="Barrero R.A."/>
            <person name="Guerrero F.D."/>
            <person name="Moolhuijzen P."/>
            <person name="Goolsby J.A."/>
            <person name="Tidwell J."/>
            <person name="Bellgard S.E."/>
            <person name="Bellgard M.I."/>
        </authorList>
    </citation>
    <scope>NUCLEOTIDE SEQUENCE</scope>
    <source>
        <tissue evidence="1">Shoot tissue taken approximately 20 cm above the soil surface</tissue>
    </source>
</reference>
<protein>
    <submittedName>
        <fullName evidence="1">Uncharacterized protein</fullName>
    </submittedName>
</protein>
<evidence type="ECO:0000313" key="1">
    <source>
        <dbReference type="EMBL" id="JAD18448.1"/>
    </source>
</evidence>